<accession>A0A8H6ADF2</accession>
<dbReference type="PROSITE" id="PS50088">
    <property type="entry name" value="ANK_REPEAT"/>
    <property type="match status" value="1"/>
</dbReference>
<dbReference type="AlphaFoldDB" id="A0A8H6ADF2"/>
<sequence>MDVYKYTRLGKLSGTDLDKYLKTYDINDVNSSGWTLLATAAKAGQVKIVELFLGSKADANTKNTDGYAPIHLAANAKKERPENVTVILIAITQARDPEVIKVLRKAGADLNATTKDGETAKDLAESSSDPKINVLLSQICQRSADYNIVIRGITRLFGLFRRTPKTLAKPSAPVDPKAPERQEAFDADFAKAIHNSITKEEFAKDVAQCVKNTGLEKFFAPDNPFLQQVAEKLSIRRPCAAWVEGNDGRINAQRELVERTMSIATRLVPDDKVVHLRFINRSGDGLTDLRAEDIRSKLNFVPSSGTEIGTSLKEKALKPFIYDVLRSGLNLERPYLILTITDGCPTTEKEDTFETAITECNRKLVAKKYRPQDAFLRSLIDNKPALKQVLEVTAEKLDAE</sequence>
<dbReference type="PROSITE" id="PS50297">
    <property type="entry name" value="ANK_REP_REGION"/>
    <property type="match status" value="1"/>
</dbReference>
<comment type="caution">
    <text evidence="2">The sequence shown here is derived from an EMBL/GenBank/DDBJ whole genome shotgun (WGS) entry which is preliminary data.</text>
</comment>
<keyword evidence="1" id="KW-0040">ANK repeat</keyword>
<dbReference type="InterPro" id="IPR036770">
    <property type="entry name" value="Ankyrin_rpt-contain_sf"/>
</dbReference>
<dbReference type="PANTHER" id="PTHR34706:SF3">
    <property type="entry name" value="ANKYRIN REPEAT PROTEIN (AFU_ORTHOLOGUE AFUA_7G06200)"/>
    <property type="match status" value="1"/>
</dbReference>
<name>A0A8H6ADF2_PETAA</name>
<dbReference type="Gene3D" id="1.25.40.20">
    <property type="entry name" value="Ankyrin repeat-containing domain"/>
    <property type="match status" value="1"/>
</dbReference>
<evidence type="ECO:0000256" key="1">
    <source>
        <dbReference type="PROSITE-ProRule" id="PRU00023"/>
    </source>
</evidence>
<dbReference type="SMART" id="SM00248">
    <property type="entry name" value="ANK"/>
    <property type="match status" value="2"/>
</dbReference>
<gene>
    <name evidence="2" type="ORF">ETB97_011446</name>
</gene>
<dbReference type="PANTHER" id="PTHR34706">
    <property type="entry name" value="SLR1338 PROTEIN"/>
    <property type="match status" value="1"/>
</dbReference>
<evidence type="ECO:0000313" key="2">
    <source>
        <dbReference type="EMBL" id="KAF5866561.1"/>
    </source>
</evidence>
<dbReference type="Proteomes" id="UP000541154">
    <property type="component" value="Unassembled WGS sequence"/>
</dbReference>
<evidence type="ECO:0000313" key="3">
    <source>
        <dbReference type="Proteomes" id="UP000541154"/>
    </source>
</evidence>
<dbReference type="SUPFAM" id="SSF48403">
    <property type="entry name" value="Ankyrin repeat"/>
    <property type="match status" value="1"/>
</dbReference>
<dbReference type="InterPro" id="IPR002110">
    <property type="entry name" value="Ankyrin_rpt"/>
</dbReference>
<organism evidence="2 3">
    <name type="scientific">Petromyces alliaceus</name>
    <name type="common">Aspergillus alliaceus</name>
    <dbReference type="NCBI Taxonomy" id="209559"/>
    <lineage>
        <taxon>Eukaryota</taxon>
        <taxon>Fungi</taxon>
        <taxon>Dikarya</taxon>
        <taxon>Ascomycota</taxon>
        <taxon>Pezizomycotina</taxon>
        <taxon>Eurotiomycetes</taxon>
        <taxon>Eurotiomycetidae</taxon>
        <taxon>Eurotiales</taxon>
        <taxon>Aspergillaceae</taxon>
        <taxon>Aspergillus</taxon>
        <taxon>Aspergillus subgen. Circumdati</taxon>
    </lineage>
</organism>
<reference evidence="2 3" key="1">
    <citation type="submission" date="2019-04" db="EMBL/GenBank/DDBJ databases">
        <title>Aspergillus burnettii sp. nov., novel species from soil in southeast Queensland.</title>
        <authorList>
            <person name="Gilchrist C.L.M."/>
            <person name="Pitt J.I."/>
            <person name="Lange L."/>
            <person name="Lacey H.J."/>
            <person name="Vuong D."/>
            <person name="Midgley D.J."/>
            <person name="Greenfield P."/>
            <person name="Bradbury M."/>
            <person name="Lacey E."/>
            <person name="Busk P.K."/>
            <person name="Pilgaard B."/>
            <person name="Chooi Y.H."/>
            <person name="Piggott A.M."/>
        </authorList>
    </citation>
    <scope>NUCLEOTIDE SEQUENCE [LARGE SCALE GENOMIC DNA]</scope>
    <source>
        <strain evidence="2 3">FRR 5400</strain>
    </source>
</reference>
<dbReference type="Pfam" id="PF12796">
    <property type="entry name" value="Ank_2"/>
    <property type="match status" value="1"/>
</dbReference>
<keyword evidence="3" id="KW-1185">Reference proteome</keyword>
<dbReference type="EMBL" id="SPNV01000007">
    <property type="protein sequence ID" value="KAF5866561.1"/>
    <property type="molecule type" value="Genomic_DNA"/>
</dbReference>
<proteinExistence type="predicted"/>
<feature type="repeat" description="ANK" evidence="1">
    <location>
        <begin position="32"/>
        <end position="64"/>
    </location>
</feature>
<protein>
    <recommendedName>
        <fullName evidence="4">Ankyrin repeat protein</fullName>
    </recommendedName>
</protein>
<evidence type="ECO:0008006" key="4">
    <source>
        <dbReference type="Google" id="ProtNLM"/>
    </source>
</evidence>